<dbReference type="RefSeq" id="XP_041292715.1">
    <property type="nucleotide sequence ID" value="XM_041431368.1"/>
</dbReference>
<keyword evidence="2" id="KW-1185">Reference proteome</keyword>
<dbReference type="AlphaFoldDB" id="A0A9P7F650"/>
<accession>A0A9P7F650</accession>
<gene>
    <name evidence="1" type="ORF">F5147DRAFT_577028</name>
</gene>
<feature type="non-terminal residue" evidence="1">
    <location>
        <position position="1"/>
    </location>
</feature>
<protein>
    <submittedName>
        <fullName evidence="1">Uncharacterized protein</fullName>
    </submittedName>
</protein>
<name>A0A9P7F650_9AGAM</name>
<dbReference type="Proteomes" id="UP000823399">
    <property type="component" value="Unassembled WGS sequence"/>
</dbReference>
<organism evidence="1 2">
    <name type="scientific">Suillus discolor</name>
    <dbReference type="NCBI Taxonomy" id="1912936"/>
    <lineage>
        <taxon>Eukaryota</taxon>
        <taxon>Fungi</taxon>
        <taxon>Dikarya</taxon>
        <taxon>Basidiomycota</taxon>
        <taxon>Agaricomycotina</taxon>
        <taxon>Agaricomycetes</taxon>
        <taxon>Agaricomycetidae</taxon>
        <taxon>Boletales</taxon>
        <taxon>Suillineae</taxon>
        <taxon>Suillaceae</taxon>
        <taxon>Suillus</taxon>
    </lineage>
</organism>
<reference evidence="1" key="1">
    <citation type="journal article" date="2020" name="New Phytol.">
        <title>Comparative genomics reveals dynamic genome evolution in host specialist ectomycorrhizal fungi.</title>
        <authorList>
            <person name="Lofgren L.A."/>
            <person name="Nguyen N.H."/>
            <person name="Vilgalys R."/>
            <person name="Ruytinx J."/>
            <person name="Liao H.L."/>
            <person name="Branco S."/>
            <person name="Kuo A."/>
            <person name="LaButti K."/>
            <person name="Lipzen A."/>
            <person name="Andreopoulos W."/>
            <person name="Pangilinan J."/>
            <person name="Riley R."/>
            <person name="Hundley H."/>
            <person name="Na H."/>
            <person name="Barry K."/>
            <person name="Grigoriev I.V."/>
            <person name="Stajich J.E."/>
            <person name="Kennedy P.G."/>
        </authorList>
    </citation>
    <scope>NUCLEOTIDE SEQUENCE</scope>
    <source>
        <strain evidence="1">FC423</strain>
    </source>
</reference>
<dbReference type="OrthoDB" id="6109at2759"/>
<evidence type="ECO:0000313" key="2">
    <source>
        <dbReference type="Proteomes" id="UP000823399"/>
    </source>
</evidence>
<dbReference type="GeneID" id="64693627"/>
<proteinExistence type="predicted"/>
<sequence>HYRAWFASYNEDSSIIWEPDGNGISFTYADCSMLELISLEHWAIMDGYEFACDEFVDALTCVSLETMSTENGSKNSIAVEMTINPGEDLAVK</sequence>
<comment type="caution">
    <text evidence="1">The sequence shown here is derived from an EMBL/GenBank/DDBJ whole genome shotgun (WGS) entry which is preliminary data.</text>
</comment>
<dbReference type="EMBL" id="JABBWM010000028">
    <property type="protein sequence ID" value="KAG2108196.1"/>
    <property type="molecule type" value="Genomic_DNA"/>
</dbReference>
<evidence type="ECO:0000313" key="1">
    <source>
        <dbReference type="EMBL" id="KAG2108196.1"/>
    </source>
</evidence>